<feature type="region of interest" description="Disordered" evidence="1">
    <location>
        <begin position="48"/>
        <end position="97"/>
    </location>
</feature>
<sequence>MQNFGPDSVSKLQANKIKENELLRLAECDEPGPLSKKKKLVIDPLGKSVNQDEFGGLADTGQVSGNDENKESKKDSKRKLFGVRKLDSGPKAESAVKRAPLSHSSLVSQFVSHSLNALSESVEDDLQKLTSGAGLDSPKFWDQVAPINVDKAHKLLKVLTSAISDTGLDTFLVDMCLMCPGG</sequence>
<protein>
    <submittedName>
        <fullName evidence="2">Uncharacterized protein</fullName>
    </submittedName>
</protein>
<dbReference type="GeneID" id="9041311"/>
<feature type="compositionally biased region" description="Basic and acidic residues" evidence="1">
    <location>
        <begin position="84"/>
        <end position="96"/>
    </location>
</feature>
<accession>C5KQD8</accession>
<evidence type="ECO:0000313" key="2">
    <source>
        <dbReference type="EMBL" id="EER13306.1"/>
    </source>
</evidence>
<keyword evidence="3" id="KW-1185">Reference proteome</keyword>
<evidence type="ECO:0000313" key="3">
    <source>
        <dbReference type="Proteomes" id="UP000007800"/>
    </source>
</evidence>
<dbReference type="RefSeq" id="XP_002781511.1">
    <property type="nucleotide sequence ID" value="XM_002781465.1"/>
</dbReference>
<dbReference type="Proteomes" id="UP000007800">
    <property type="component" value="Unassembled WGS sequence"/>
</dbReference>
<dbReference type="EMBL" id="GG675335">
    <property type="protein sequence ID" value="EER13306.1"/>
    <property type="molecule type" value="Genomic_DNA"/>
</dbReference>
<gene>
    <name evidence="2" type="ORF">Pmar_PMAR024997</name>
</gene>
<evidence type="ECO:0000256" key="1">
    <source>
        <dbReference type="SAM" id="MobiDB-lite"/>
    </source>
</evidence>
<organism evidence="3">
    <name type="scientific">Perkinsus marinus (strain ATCC 50983 / TXsc)</name>
    <dbReference type="NCBI Taxonomy" id="423536"/>
    <lineage>
        <taxon>Eukaryota</taxon>
        <taxon>Sar</taxon>
        <taxon>Alveolata</taxon>
        <taxon>Perkinsozoa</taxon>
        <taxon>Perkinsea</taxon>
        <taxon>Perkinsida</taxon>
        <taxon>Perkinsidae</taxon>
        <taxon>Perkinsus</taxon>
    </lineage>
</organism>
<dbReference type="AlphaFoldDB" id="C5KQD8"/>
<name>C5KQD8_PERM5</name>
<proteinExistence type="predicted"/>
<dbReference type="InParanoid" id="C5KQD8"/>
<reference evidence="2 3" key="1">
    <citation type="submission" date="2008-07" db="EMBL/GenBank/DDBJ databases">
        <authorList>
            <person name="El-Sayed N."/>
            <person name="Caler E."/>
            <person name="Inman J."/>
            <person name="Amedeo P."/>
            <person name="Hass B."/>
            <person name="Wortman J."/>
        </authorList>
    </citation>
    <scope>NUCLEOTIDE SEQUENCE [LARGE SCALE GENOMIC DNA]</scope>
    <source>
        <strain evidence="3">ATCC 50983 / TXsc</strain>
    </source>
</reference>